<sequence>MRVFDAQWILQCSVLTIEQRNQKRELAEDSRKQSTGHQTRYRPGIRTWNVDSTEVPTQSRPRHVSRQTDRLRQNVHDTDVTGHGTVTDIDPTRHEEKGAAEHRQSTEQGRQTTPQGVQDTENLRGSVFAPLSRVDHL</sequence>
<evidence type="ECO:0000313" key="2">
    <source>
        <dbReference type="EMBL" id="CAL1581353.1"/>
    </source>
</evidence>
<organism evidence="2 3">
    <name type="scientific">Knipowitschia caucasica</name>
    <name type="common">Caucasian dwarf goby</name>
    <name type="synonym">Pomatoschistus caucasicus</name>
    <dbReference type="NCBI Taxonomy" id="637954"/>
    <lineage>
        <taxon>Eukaryota</taxon>
        <taxon>Metazoa</taxon>
        <taxon>Chordata</taxon>
        <taxon>Craniata</taxon>
        <taxon>Vertebrata</taxon>
        <taxon>Euteleostomi</taxon>
        <taxon>Actinopterygii</taxon>
        <taxon>Neopterygii</taxon>
        <taxon>Teleostei</taxon>
        <taxon>Neoteleostei</taxon>
        <taxon>Acanthomorphata</taxon>
        <taxon>Gobiaria</taxon>
        <taxon>Gobiiformes</taxon>
        <taxon>Gobioidei</taxon>
        <taxon>Gobiidae</taxon>
        <taxon>Gobiinae</taxon>
        <taxon>Knipowitschia</taxon>
    </lineage>
</organism>
<dbReference type="Proteomes" id="UP001497482">
    <property type="component" value="Chromosome 15"/>
</dbReference>
<feature type="compositionally biased region" description="Polar residues" evidence="1">
    <location>
        <begin position="49"/>
        <end position="59"/>
    </location>
</feature>
<evidence type="ECO:0000256" key="1">
    <source>
        <dbReference type="SAM" id="MobiDB-lite"/>
    </source>
</evidence>
<name>A0AAV2JUH7_KNICA</name>
<accession>A0AAV2JUH7</accession>
<dbReference type="EMBL" id="OZ035837">
    <property type="protein sequence ID" value="CAL1581353.1"/>
    <property type="molecule type" value="Genomic_DNA"/>
</dbReference>
<evidence type="ECO:0000313" key="3">
    <source>
        <dbReference type="Proteomes" id="UP001497482"/>
    </source>
</evidence>
<proteinExistence type="predicted"/>
<feature type="region of interest" description="Disordered" evidence="1">
    <location>
        <begin position="22"/>
        <end position="137"/>
    </location>
</feature>
<feature type="compositionally biased region" description="Basic and acidic residues" evidence="1">
    <location>
        <begin position="22"/>
        <end position="32"/>
    </location>
</feature>
<feature type="compositionally biased region" description="Basic and acidic residues" evidence="1">
    <location>
        <begin position="90"/>
        <end position="105"/>
    </location>
</feature>
<feature type="compositionally biased region" description="Basic and acidic residues" evidence="1">
    <location>
        <begin position="66"/>
        <end position="80"/>
    </location>
</feature>
<reference evidence="2 3" key="1">
    <citation type="submission" date="2024-04" db="EMBL/GenBank/DDBJ databases">
        <authorList>
            <person name="Waldvogel A.-M."/>
            <person name="Schoenle A."/>
        </authorList>
    </citation>
    <scope>NUCLEOTIDE SEQUENCE [LARGE SCALE GENOMIC DNA]</scope>
</reference>
<protein>
    <submittedName>
        <fullName evidence="2">Uncharacterized protein</fullName>
    </submittedName>
</protein>
<gene>
    <name evidence="2" type="ORF">KC01_LOCUS12116</name>
</gene>
<feature type="compositionally biased region" description="Polar residues" evidence="1">
    <location>
        <begin position="106"/>
        <end position="120"/>
    </location>
</feature>
<dbReference type="AlphaFoldDB" id="A0AAV2JUH7"/>
<keyword evidence="3" id="KW-1185">Reference proteome</keyword>